<keyword evidence="4" id="KW-1185">Reference proteome</keyword>
<dbReference type="EMBL" id="FUEG01000030">
    <property type="protein sequence ID" value="SJL15743.1"/>
    <property type="molecule type" value="Genomic_DNA"/>
</dbReference>
<organism evidence="3 4">
    <name type="scientific">Armillaria ostoyae</name>
    <name type="common">Armillaria root rot fungus</name>
    <dbReference type="NCBI Taxonomy" id="47428"/>
    <lineage>
        <taxon>Eukaryota</taxon>
        <taxon>Fungi</taxon>
        <taxon>Dikarya</taxon>
        <taxon>Basidiomycota</taxon>
        <taxon>Agaricomycotina</taxon>
        <taxon>Agaricomycetes</taxon>
        <taxon>Agaricomycetidae</taxon>
        <taxon>Agaricales</taxon>
        <taxon>Marasmiineae</taxon>
        <taxon>Physalacriaceae</taxon>
        <taxon>Armillaria</taxon>
    </lineage>
</organism>
<evidence type="ECO:0000313" key="4">
    <source>
        <dbReference type="Proteomes" id="UP000219338"/>
    </source>
</evidence>
<keyword evidence="2" id="KW-1133">Transmembrane helix</keyword>
<keyword evidence="2" id="KW-0812">Transmembrane</keyword>
<feature type="transmembrane region" description="Helical" evidence="2">
    <location>
        <begin position="345"/>
        <end position="367"/>
    </location>
</feature>
<reference evidence="4" key="1">
    <citation type="journal article" date="2017" name="Nat. Ecol. Evol.">
        <title>Genome expansion and lineage-specific genetic innovations in the forest pathogenic fungi Armillaria.</title>
        <authorList>
            <person name="Sipos G."/>
            <person name="Prasanna A.N."/>
            <person name="Walter M.C."/>
            <person name="O'Connor E."/>
            <person name="Balint B."/>
            <person name="Krizsan K."/>
            <person name="Kiss B."/>
            <person name="Hess J."/>
            <person name="Varga T."/>
            <person name="Slot J."/>
            <person name="Riley R."/>
            <person name="Boka B."/>
            <person name="Rigling D."/>
            <person name="Barry K."/>
            <person name="Lee J."/>
            <person name="Mihaltcheva S."/>
            <person name="LaButti K."/>
            <person name="Lipzen A."/>
            <person name="Waldron R."/>
            <person name="Moloney N.M."/>
            <person name="Sperisen C."/>
            <person name="Kredics L."/>
            <person name="Vagvoelgyi C."/>
            <person name="Patrignani A."/>
            <person name="Fitzpatrick D."/>
            <person name="Nagy I."/>
            <person name="Doyle S."/>
            <person name="Anderson J.B."/>
            <person name="Grigoriev I.V."/>
            <person name="Gueldener U."/>
            <person name="Muensterkoetter M."/>
            <person name="Nagy L.G."/>
        </authorList>
    </citation>
    <scope>NUCLEOTIDE SEQUENCE [LARGE SCALE GENOMIC DNA]</scope>
    <source>
        <strain evidence="4">C18/9</strain>
    </source>
</reference>
<name>A0A284S410_ARMOS</name>
<accession>A0A284S410</accession>
<keyword evidence="2" id="KW-0472">Membrane</keyword>
<evidence type="ECO:0000256" key="2">
    <source>
        <dbReference type="SAM" id="Phobius"/>
    </source>
</evidence>
<dbReference type="AlphaFoldDB" id="A0A284S410"/>
<proteinExistence type="predicted"/>
<dbReference type="Proteomes" id="UP000219338">
    <property type="component" value="Unassembled WGS sequence"/>
</dbReference>
<evidence type="ECO:0000313" key="3">
    <source>
        <dbReference type="EMBL" id="SJL15743.1"/>
    </source>
</evidence>
<dbReference type="OrthoDB" id="2833843at2759"/>
<gene>
    <name evidence="3" type="ORF">ARMOST_19248</name>
</gene>
<evidence type="ECO:0000256" key="1">
    <source>
        <dbReference type="SAM" id="MobiDB-lite"/>
    </source>
</evidence>
<protein>
    <submittedName>
        <fullName evidence="3">Uncharacterized protein</fullName>
    </submittedName>
</protein>
<sequence length="469" mass="51830">MTYSQCPPNLYASPHHCADTSDIFSIYGSSIGDPDLFNNELYYLSPLSTLSSHSFDASFGLYSALPSCTERITDLEIPLPHTNETADEGRAESSPTIGHKDPTENRNDTCYRYYTSDVSCANNSPDAYNTTVSASFPSLIMGSAPMSEGPCISPECPAIVPNVTSQLDTTATPCTRNTLLPRALNSSITGNEITACDNTSSESIREELSACCIDTIRPQICPPGYQKRSFPSEMTEKLIRDYNIPAHHVYYYWRDQDRDDHTCPLNCLNPQPGPALSFIPQSSQLAPVPFCGMHFGPNCLALLASVLCNVRALPSQGDFKTQRSNTYNNVMLMEIRDRPAQHVDLSSIIAVVSLILLSAMVFAVYYYGPSLCKKIKSNITRIRARNRCQKAVVTEPTPTEDAHPDPGPGFGFDGLSRLELEELRLNEEVESTFVLVKIPDDPPELSLCHLQSLPSLTLRFDEMKEVERA</sequence>
<feature type="region of interest" description="Disordered" evidence="1">
    <location>
        <begin position="78"/>
        <end position="102"/>
    </location>
</feature>